<evidence type="ECO:0000313" key="2">
    <source>
        <dbReference type="Proteomes" id="UP000265618"/>
    </source>
</evidence>
<gene>
    <name evidence="1" type="ORF">KIPB_014676</name>
</gene>
<sequence length="46" mass="4624">MVDSVKTLEGSGRLAVVVVTYGNGTVVDALLELGDLATEAGFSVVA</sequence>
<dbReference type="AlphaFoldDB" id="A0A391P2T2"/>
<proteinExistence type="predicted"/>
<evidence type="ECO:0000313" key="1">
    <source>
        <dbReference type="EMBL" id="GCA64569.1"/>
    </source>
</evidence>
<dbReference type="EMBL" id="BDIP01007696">
    <property type="protein sequence ID" value="GCA64569.1"/>
    <property type="molecule type" value="Genomic_DNA"/>
</dbReference>
<dbReference type="Proteomes" id="UP000265618">
    <property type="component" value="Unassembled WGS sequence"/>
</dbReference>
<comment type="caution">
    <text evidence="1">The sequence shown here is derived from an EMBL/GenBank/DDBJ whole genome shotgun (WGS) entry which is preliminary data.</text>
</comment>
<name>A0A391P2T2_9EUKA</name>
<feature type="non-terminal residue" evidence="1">
    <location>
        <position position="1"/>
    </location>
</feature>
<accession>A0A391P2T2</accession>
<keyword evidence="2" id="KW-1185">Reference proteome</keyword>
<protein>
    <submittedName>
        <fullName evidence="1">Uncharacterized protein</fullName>
    </submittedName>
</protein>
<organism evidence="1 2">
    <name type="scientific">Kipferlia bialata</name>
    <dbReference type="NCBI Taxonomy" id="797122"/>
    <lineage>
        <taxon>Eukaryota</taxon>
        <taxon>Metamonada</taxon>
        <taxon>Carpediemonas-like organisms</taxon>
        <taxon>Kipferlia</taxon>
    </lineage>
</organism>
<reference evidence="1 2" key="1">
    <citation type="journal article" date="2018" name="PLoS ONE">
        <title>The draft genome of Kipferlia bialata reveals reductive genome evolution in fornicate parasites.</title>
        <authorList>
            <person name="Tanifuji G."/>
            <person name="Takabayashi S."/>
            <person name="Kume K."/>
            <person name="Takagi M."/>
            <person name="Nakayama T."/>
            <person name="Kamikawa R."/>
            <person name="Inagaki Y."/>
            <person name="Hashimoto T."/>
        </authorList>
    </citation>
    <scope>NUCLEOTIDE SEQUENCE [LARGE SCALE GENOMIC DNA]</scope>
    <source>
        <strain evidence="1">NY0173</strain>
    </source>
</reference>